<name>A0A4V6PBE7_9ACTN</name>
<dbReference type="Proteomes" id="UP000295345">
    <property type="component" value="Unassembled WGS sequence"/>
</dbReference>
<sequence>MLSFPGLGQQLGVLRAQMLDGGLRARDLAVAERGQRGLPVVTLQIADPVARLVAHLEDGTRVGARRHPVGEEVPLVLGELALLRGEFVLGNGLVRDAFPCRPGVGLLALRRLRRFRRLRRLRRIRRFRRLGRDGCLHRRPFALGRTVAPAP</sequence>
<keyword evidence="2" id="KW-1185">Reference proteome</keyword>
<reference evidence="1 2" key="1">
    <citation type="submission" date="2019-03" db="EMBL/GenBank/DDBJ databases">
        <title>Draft genome sequences of novel Actinobacteria.</title>
        <authorList>
            <person name="Sahin N."/>
            <person name="Ay H."/>
            <person name="Saygin H."/>
        </authorList>
    </citation>
    <scope>NUCLEOTIDE SEQUENCE [LARGE SCALE GENOMIC DNA]</scope>
    <source>
        <strain evidence="1 2">DSM 41900</strain>
    </source>
</reference>
<proteinExistence type="predicted"/>
<gene>
    <name evidence="1" type="ORF">E1283_35250</name>
</gene>
<accession>A0A4V6PBE7</accession>
<comment type="caution">
    <text evidence="1">The sequence shown here is derived from an EMBL/GenBank/DDBJ whole genome shotgun (WGS) entry which is preliminary data.</text>
</comment>
<evidence type="ECO:0000313" key="1">
    <source>
        <dbReference type="EMBL" id="TDC61705.1"/>
    </source>
</evidence>
<dbReference type="AlphaFoldDB" id="A0A4V6PBE7"/>
<dbReference type="EMBL" id="SMKI01000727">
    <property type="protein sequence ID" value="TDC61705.1"/>
    <property type="molecule type" value="Genomic_DNA"/>
</dbReference>
<evidence type="ECO:0000313" key="2">
    <source>
        <dbReference type="Proteomes" id="UP000295345"/>
    </source>
</evidence>
<organism evidence="1 2">
    <name type="scientific">Streptomyces hainanensis</name>
    <dbReference type="NCBI Taxonomy" id="402648"/>
    <lineage>
        <taxon>Bacteria</taxon>
        <taxon>Bacillati</taxon>
        <taxon>Actinomycetota</taxon>
        <taxon>Actinomycetes</taxon>
        <taxon>Kitasatosporales</taxon>
        <taxon>Streptomycetaceae</taxon>
        <taxon>Streptomyces</taxon>
    </lineage>
</organism>
<feature type="non-terminal residue" evidence="1">
    <location>
        <position position="151"/>
    </location>
</feature>
<protein>
    <submittedName>
        <fullName evidence="1">Uncharacterized protein</fullName>
    </submittedName>
</protein>